<dbReference type="Pfam" id="PF02384">
    <property type="entry name" value="N6_Mtase"/>
    <property type="match status" value="1"/>
</dbReference>
<evidence type="ECO:0000259" key="9">
    <source>
        <dbReference type="Pfam" id="PF02384"/>
    </source>
</evidence>
<keyword evidence="5" id="KW-0949">S-adenosyl-L-methionine</keyword>
<sequence length="522" mass="58018">MTTNTSEVERRLWAAADSLRANSKLRSHEYSTPVLGLIFLAYADHRFEQAQQELGADAEPMDFQAEGVMYLPEQARYRRLLALPDSANLGQAINDAMKAVETENEDLKDVLPKIYNRLDNSVLAPLLKAFNFSEIAAGLEGDAFGKVYEYFLGEFAKREGQLGGEFYTPTSLVKLMVEIMEPFHGRIYDPACGSGGMFVQSARFVTEHKKNPTDELSVFGQEKTAETVRLARMNLAVHGLSGDIKQGNTFYEDIHGSRGKFDFALANPPFNVKGIKKDDIASDPRLPYGTPSTDNGNYLWLQYISSSLNAKGRAGVVMANSASDARGSEQLIRQRMIESGNVDIMLAASSNLFYTVTLPATVWFYDNGKRGSPREDTVLFIDARQTFRQVTKAIREMTDEQVELLANIANLYRGEAPEFKHGSKDRFDELFPDGAYRDVPGLCKVATRDEIETQSWSLNPGRYVGVTARAADDFEFSVRLGELNEELEVLTAEAHELEERISGSVAALMEAEQEVADEGVLA</sequence>
<feature type="domain" description="N6 adenine-specific DNA methyltransferase N-terminal" evidence="10">
    <location>
        <begin position="9"/>
        <end position="130"/>
    </location>
</feature>
<name>A0ABU4DLU0_9DEIO</name>
<organism evidence="11 12">
    <name type="scientific">Deinococcus arenicola</name>
    <dbReference type="NCBI Taxonomy" id="2994950"/>
    <lineage>
        <taxon>Bacteria</taxon>
        <taxon>Thermotogati</taxon>
        <taxon>Deinococcota</taxon>
        <taxon>Deinococci</taxon>
        <taxon>Deinococcales</taxon>
        <taxon>Deinococcaceae</taxon>
        <taxon>Deinococcus</taxon>
    </lineage>
</organism>
<evidence type="ECO:0000313" key="11">
    <source>
        <dbReference type="EMBL" id="MDV6373401.1"/>
    </source>
</evidence>
<dbReference type="Pfam" id="PF12161">
    <property type="entry name" value="HsdM_N"/>
    <property type="match status" value="1"/>
</dbReference>
<evidence type="ECO:0000256" key="5">
    <source>
        <dbReference type="ARBA" id="ARBA00022691"/>
    </source>
</evidence>
<reference evidence="11 12" key="1">
    <citation type="submission" date="2022-11" db="EMBL/GenBank/DDBJ databases">
        <title>Deinococcus ZS9-10, Low Temperature and Draught-tolerating, UV-resistant Bacteria from Continental Antarctica.</title>
        <authorList>
            <person name="Cheng L."/>
        </authorList>
    </citation>
    <scope>NUCLEOTIDE SEQUENCE [LARGE SCALE GENOMIC DNA]</scope>
    <source>
        <strain evidence="11 12">ZS9-10</strain>
    </source>
</reference>
<dbReference type="GO" id="GO:0008168">
    <property type="term" value="F:methyltransferase activity"/>
    <property type="evidence" value="ECO:0007669"/>
    <property type="project" value="UniProtKB-KW"/>
</dbReference>
<dbReference type="PANTHER" id="PTHR42998:SF1">
    <property type="entry name" value="TYPE I RESTRICTION ENZYME HINDI METHYLASE SUBUNIT"/>
    <property type="match status" value="1"/>
</dbReference>
<evidence type="ECO:0000256" key="8">
    <source>
        <dbReference type="SAM" id="Coils"/>
    </source>
</evidence>
<dbReference type="InterPro" id="IPR029063">
    <property type="entry name" value="SAM-dependent_MTases_sf"/>
</dbReference>
<dbReference type="PANTHER" id="PTHR42998">
    <property type="entry name" value="TYPE I RESTRICTION ENZYME HINDVIIP M PROTEIN-RELATED"/>
    <property type="match status" value="1"/>
</dbReference>
<keyword evidence="3 11" id="KW-0489">Methyltransferase</keyword>
<comment type="caution">
    <text evidence="11">The sequence shown here is derived from an EMBL/GenBank/DDBJ whole genome shotgun (WGS) entry which is preliminary data.</text>
</comment>
<keyword evidence="12" id="KW-1185">Reference proteome</keyword>
<evidence type="ECO:0000256" key="4">
    <source>
        <dbReference type="ARBA" id="ARBA00022679"/>
    </source>
</evidence>
<protein>
    <recommendedName>
        <fullName evidence="2">site-specific DNA-methyltransferase (adenine-specific)</fullName>
        <ecNumber evidence="2">2.1.1.72</ecNumber>
    </recommendedName>
</protein>
<keyword evidence="8" id="KW-0175">Coiled coil</keyword>
<dbReference type="InterPro" id="IPR052916">
    <property type="entry name" value="Type-I_RE_MTase_Subunit"/>
</dbReference>
<evidence type="ECO:0000259" key="10">
    <source>
        <dbReference type="Pfam" id="PF12161"/>
    </source>
</evidence>
<dbReference type="InterPro" id="IPR022749">
    <property type="entry name" value="D12N6_MeTrfase_N"/>
</dbReference>
<dbReference type="EC" id="2.1.1.72" evidence="2"/>
<proteinExistence type="inferred from homology"/>
<dbReference type="Gene3D" id="3.40.50.150">
    <property type="entry name" value="Vaccinia Virus protein VP39"/>
    <property type="match status" value="1"/>
</dbReference>
<evidence type="ECO:0000256" key="7">
    <source>
        <dbReference type="ARBA" id="ARBA00047942"/>
    </source>
</evidence>
<evidence type="ECO:0000256" key="1">
    <source>
        <dbReference type="ARBA" id="ARBA00006594"/>
    </source>
</evidence>
<dbReference type="PRINTS" id="PR00507">
    <property type="entry name" value="N12N6MTFRASE"/>
</dbReference>
<gene>
    <name evidence="11" type="ORF">ORD21_02165</name>
</gene>
<dbReference type="RefSeq" id="WP_317638705.1">
    <property type="nucleotide sequence ID" value="NZ_JAPMIV010000002.1"/>
</dbReference>
<dbReference type="Gene3D" id="1.20.1260.30">
    <property type="match status" value="1"/>
</dbReference>
<feature type="coiled-coil region" evidence="8">
    <location>
        <begin position="480"/>
        <end position="514"/>
    </location>
</feature>
<dbReference type="InterPro" id="IPR002052">
    <property type="entry name" value="DNA_methylase_N6_adenine_CS"/>
</dbReference>
<feature type="domain" description="DNA methylase adenine-specific" evidence="9">
    <location>
        <begin position="141"/>
        <end position="468"/>
    </location>
</feature>
<evidence type="ECO:0000256" key="6">
    <source>
        <dbReference type="ARBA" id="ARBA00022747"/>
    </source>
</evidence>
<accession>A0ABU4DLU0</accession>
<dbReference type="PROSITE" id="PS00092">
    <property type="entry name" value="N6_MTASE"/>
    <property type="match status" value="1"/>
</dbReference>
<keyword evidence="6" id="KW-0680">Restriction system</keyword>
<dbReference type="InterPro" id="IPR038333">
    <property type="entry name" value="T1MK-like_N_sf"/>
</dbReference>
<evidence type="ECO:0000256" key="2">
    <source>
        <dbReference type="ARBA" id="ARBA00011900"/>
    </source>
</evidence>
<evidence type="ECO:0000313" key="12">
    <source>
        <dbReference type="Proteomes" id="UP001276150"/>
    </source>
</evidence>
<comment type="catalytic activity">
    <reaction evidence="7">
        <text>a 2'-deoxyadenosine in DNA + S-adenosyl-L-methionine = an N(6)-methyl-2'-deoxyadenosine in DNA + S-adenosyl-L-homocysteine + H(+)</text>
        <dbReference type="Rhea" id="RHEA:15197"/>
        <dbReference type="Rhea" id="RHEA-COMP:12418"/>
        <dbReference type="Rhea" id="RHEA-COMP:12419"/>
        <dbReference type="ChEBI" id="CHEBI:15378"/>
        <dbReference type="ChEBI" id="CHEBI:57856"/>
        <dbReference type="ChEBI" id="CHEBI:59789"/>
        <dbReference type="ChEBI" id="CHEBI:90615"/>
        <dbReference type="ChEBI" id="CHEBI:90616"/>
        <dbReference type="EC" id="2.1.1.72"/>
    </reaction>
</comment>
<dbReference type="InterPro" id="IPR003356">
    <property type="entry name" value="DNA_methylase_A-5"/>
</dbReference>
<comment type="similarity">
    <text evidence="1">Belongs to the N(4)/N(6)-methyltransferase family.</text>
</comment>
<dbReference type="Proteomes" id="UP001276150">
    <property type="component" value="Unassembled WGS sequence"/>
</dbReference>
<evidence type="ECO:0000256" key="3">
    <source>
        <dbReference type="ARBA" id="ARBA00022603"/>
    </source>
</evidence>
<dbReference type="EMBL" id="JAPMIV010000002">
    <property type="protein sequence ID" value="MDV6373401.1"/>
    <property type="molecule type" value="Genomic_DNA"/>
</dbReference>
<keyword evidence="4" id="KW-0808">Transferase</keyword>
<dbReference type="SUPFAM" id="SSF53335">
    <property type="entry name" value="S-adenosyl-L-methionine-dependent methyltransferases"/>
    <property type="match status" value="1"/>
</dbReference>
<dbReference type="GO" id="GO:0032259">
    <property type="term" value="P:methylation"/>
    <property type="evidence" value="ECO:0007669"/>
    <property type="project" value="UniProtKB-KW"/>
</dbReference>